<dbReference type="PANTHER" id="PTHR32305">
    <property type="match status" value="1"/>
</dbReference>
<evidence type="ECO:0000259" key="2">
    <source>
        <dbReference type="Pfam" id="PF20041"/>
    </source>
</evidence>
<dbReference type="PANTHER" id="PTHR32305:SF15">
    <property type="entry name" value="PROTEIN RHSA-RELATED"/>
    <property type="match status" value="1"/>
</dbReference>
<dbReference type="InterPro" id="IPR022385">
    <property type="entry name" value="Rhs_assc_core"/>
</dbReference>
<accession>A0ABT3IMM3</accession>
<name>A0ABT3IMM3_9BACT</name>
<dbReference type="RefSeq" id="WP_264731018.1">
    <property type="nucleotide sequence ID" value="NZ_JAPDNR010000001.1"/>
</dbReference>
<organism evidence="3 4">
    <name type="scientific">Chitinophaga nivalis</name>
    <dbReference type="NCBI Taxonomy" id="2991709"/>
    <lineage>
        <taxon>Bacteria</taxon>
        <taxon>Pseudomonadati</taxon>
        <taxon>Bacteroidota</taxon>
        <taxon>Chitinophagia</taxon>
        <taxon>Chitinophagales</taxon>
        <taxon>Chitinophagaceae</taxon>
        <taxon>Chitinophaga</taxon>
    </lineage>
</organism>
<dbReference type="InterPro" id="IPR045619">
    <property type="entry name" value="DUF6443"/>
</dbReference>
<dbReference type="InterPro" id="IPR050708">
    <property type="entry name" value="T6SS_VgrG/RHS"/>
</dbReference>
<evidence type="ECO:0000256" key="1">
    <source>
        <dbReference type="SAM" id="MobiDB-lite"/>
    </source>
</evidence>
<feature type="domain" description="DUF6443" evidence="2">
    <location>
        <begin position="58"/>
        <end position="204"/>
    </location>
</feature>
<comment type="caution">
    <text evidence="3">The sequence shown here is derived from an EMBL/GenBank/DDBJ whole genome shotgun (WGS) entry which is preliminary data.</text>
</comment>
<dbReference type="Gene3D" id="2.180.10.10">
    <property type="entry name" value="RHS repeat-associated core"/>
    <property type="match status" value="2"/>
</dbReference>
<sequence length="1456" mass="160969">MFSLKSYTQKIIVVLSLVAWTMEINAQNTPILPASVPAATPAAVPAAYSNNGVNYIRTYEPSKPITDPLSVMTTPEIRTVRQTTSYLDGLGRTLQTVLKGASGQNGRDVVTPVIYDSYGREQYKYLPYVQQIGNINDGKFKTDPFNSQQGFYQDNILNPGIGNDKIFYSQVDYEASPLNRPLKTYAQGNSWAKTGANHPSEQQYLVNTAADSVRIWTLPATNYIPTSAGIYAKGSLLKNVSIDENGNRAIAFVDKDKQVVLKKVQLAQTPGTGHIGWLCTYYVYDDFNKLRFIIPPLATEKITGAWNPVTVANSLCFSYRYDERGRQIIKKVPGADSSEYVYDNRDRLVFSRDGNLKLKNKWMVNFYDSQNRTVMTALYNATAAVTRASLQASMDAAVPGNKPITYTFPGVADLVLATHNGSSLYQATQTITFQDGFDSGASADFLAEINTSINNGSSTLNVNNPLPQISSADLTPLTYTFYDNYSFNGATSPLTADFVKPITTPDQNQVAITGVTNMTRGLTTGTKERVIDTDQWLTTTNYYNDLGQLIQTIEDNVAGGQDVLTTVYNFNGQPLSYFLRHKNPRSITPETTSLLMLSYDAASRLLSVKERLNENATNEKVIALNEYDELGQLKSKRLGGLAAKQLERITYDYNVRGWLKTIGKKYLNSTDDSAHFGQEYNYDFGFKENQYNNNTGGIRWKGWNDKTQRAYGFQYDKTNQLLAAYFSQQNTAGALWTKDKADFTVDGLTYDANGNIRAMTQKGLIGAQISTIDQLTYSYEAAGNRLLSVTDASPVTNPLGDFKNGTNSGNDYTYDTIGNVINDLNRKIASIAYNHLGLPKLITYVNQSSIQYQYDAAGKKLRKIVIDKGISPFKQTTTDYINSFVYKNDSLQFITNQEGRARAMYKTGLPVSYAYDFFIKDLLGNTRMVLSDRSDLELYQATMETEQASREVALFSNVDDTRAPKPAGYPEDNSAGDNKSVAKLNAKEGGKKIGPSIVLRVMAGDTIQIGVKAFFKSTGPKEVDSPLVPAENMLQDLIQTFAGNNRQPGDHSFSENGQATPFTNNFLNNDYQRLKERESNPNNISKPKSYLNFVLFDDLFNLVEENSGVKQVKEEPDQLQTLVQDKMTIQKSGFLYVYTSNEVQQDVFFDNLTVAKAAGPVLEETHYYPFGLTMMGISSNALVGSNYPENRLKYNGKELQSMEFGVGSGLELYDYGARMYDIQIGRWNTIDLLADSMRHFSPYSYAYNNPIRFIDPDGMKPEDWVKFKNSNGQYSVTWDNKVTDQKSAVALYGSEAKYLGQSAIWYSNTEGNQQWALGPGGKFHELKTNKGLSVAGTVNDVASNTVIPVVQAGFGAAGKLLQEGAKDIVIGSKVLSITGKTLGVAGGLLTIADGLTNERGFTTKHYIDLAVGAAGFIPGVGTFIGVGWFVGNIVSTATTGRSISENIQKVIDEKNQ</sequence>
<keyword evidence="4" id="KW-1185">Reference proteome</keyword>
<feature type="region of interest" description="Disordered" evidence="1">
    <location>
        <begin position="960"/>
        <end position="979"/>
    </location>
</feature>
<proteinExistence type="predicted"/>
<evidence type="ECO:0000313" key="3">
    <source>
        <dbReference type="EMBL" id="MCW3485035.1"/>
    </source>
</evidence>
<evidence type="ECO:0000313" key="4">
    <source>
        <dbReference type="Proteomes" id="UP001207742"/>
    </source>
</evidence>
<protein>
    <submittedName>
        <fullName evidence="3">DUF6443 domain-containing protein</fullName>
    </submittedName>
</protein>
<dbReference type="Proteomes" id="UP001207742">
    <property type="component" value="Unassembled WGS sequence"/>
</dbReference>
<reference evidence="3 4" key="1">
    <citation type="submission" date="2022-10" db="EMBL/GenBank/DDBJ databases">
        <title>Chitinophaga nivalis PC15 sp. nov., isolated from Pyeongchang county, South Korea.</title>
        <authorList>
            <person name="Trinh H.N."/>
        </authorList>
    </citation>
    <scope>NUCLEOTIDE SEQUENCE [LARGE SCALE GENOMIC DNA]</scope>
    <source>
        <strain evidence="3 4">PC14</strain>
    </source>
</reference>
<gene>
    <name evidence="3" type="ORF">OL497_14090</name>
</gene>
<dbReference type="Pfam" id="PF20041">
    <property type="entry name" value="DUF6443"/>
    <property type="match status" value="1"/>
</dbReference>
<dbReference type="EMBL" id="JAPDNS010000001">
    <property type="protein sequence ID" value="MCW3485035.1"/>
    <property type="molecule type" value="Genomic_DNA"/>
</dbReference>
<dbReference type="NCBIfam" id="TIGR03696">
    <property type="entry name" value="Rhs_assc_core"/>
    <property type="match status" value="1"/>
</dbReference>